<keyword evidence="5" id="KW-0256">Endoplasmic reticulum</keyword>
<proteinExistence type="inferred from homology"/>
<dbReference type="SMART" id="SM00730">
    <property type="entry name" value="PSN"/>
    <property type="match status" value="1"/>
</dbReference>
<dbReference type="PANTHER" id="PTHR12174:SF23">
    <property type="entry name" value="MINOR HISTOCOMPATIBILITY ANTIGEN H13"/>
    <property type="match status" value="1"/>
</dbReference>
<dbReference type="PANTHER" id="PTHR12174">
    <property type="entry name" value="SIGNAL PEPTIDE PEPTIDASE"/>
    <property type="match status" value="1"/>
</dbReference>
<feature type="transmembrane region" description="Helical" evidence="9">
    <location>
        <begin position="163"/>
        <end position="183"/>
    </location>
</feature>
<feature type="compositionally biased region" description="Acidic residues" evidence="8">
    <location>
        <begin position="67"/>
        <end position="78"/>
    </location>
</feature>
<comment type="similarity">
    <text evidence="2">Belongs to the peptidase A22B family.</text>
</comment>
<gene>
    <name evidence="10" type="ORF">LY90DRAFT_459967</name>
</gene>
<dbReference type="InterPro" id="IPR006639">
    <property type="entry name" value="Preselin/SPP"/>
</dbReference>
<feature type="transmembrane region" description="Helical" evidence="9">
    <location>
        <begin position="313"/>
        <end position="335"/>
    </location>
</feature>
<keyword evidence="6 9" id="KW-1133">Transmembrane helix</keyword>
<dbReference type="GO" id="GO:0033619">
    <property type="term" value="P:membrane protein proteolysis"/>
    <property type="evidence" value="ECO:0007669"/>
    <property type="project" value="TreeGrafter"/>
</dbReference>
<dbReference type="GO" id="GO:0006465">
    <property type="term" value="P:signal peptide processing"/>
    <property type="evidence" value="ECO:0007669"/>
    <property type="project" value="TreeGrafter"/>
</dbReference>
<evidence type="ECO:0000256" key="2">
    <source>
        <dbReference type="ARBA" id="ARBA00006859"/>
    </source>
</evidence>
<keyword evidence="4" id="KW-0378">Hydrolase</keyword>
<comment type="subcellular location">
    <subcellularLocation>
        <location evidence="1">Endoplasmic reticulum membrane</location>
        <topology evidence="1">Multi-pass membrane protein</topology>
    </subcellularLocation>
</comment>
<feature type="region of interest" description="Disordered" evidence="8">
    <location>
        <begin position="56"/>
        <end position="78"/>
    </location>
</feature>
<name>A0A1Y2BH83_9FUNG</name>
<feature type="transmembrane region" description="Helical" evidence="9">
    <location>
        <begin position="26"/>
        <end position="45"/>
    </location>
</feature>
<comment type="caution">
    <text evidence="10">The sequence shown here is derived from an EMBL/GenBank/DDBJ whole genome shotgun (WGS) entry which is preliminary data.</text>
</comment>
<protein>
    <recommendedName>
        <fullName evidence="12">Peptidase A22B, signal peptide peptidase</fullName>
    </recommendedName>
</protein>
<feature type="compositionally biased region" description="Basic and acidic residues" evidence="8">
    <location>
        <begin position="57"/>
        <end position="66"/>
    </location>
</feature>
<keyword evidence="7 9" id="KW-0472">Membrane</keyword>
<feature type="compositionally biased region" description="Basic and acidic residues" evidence="8">
    <location>
        <begin position="375"/>
        <end position="435"/>
    </location>
</feature>
<evidence type="ECO:0000256" key="3">
    <source>
        <dbReference type="ARBA" id="ARBA00022692"/>
    </source>
</evidence>
<evidence type="ECO:0000313" key="11">
    <source>
        <dbReference type="Proteomes" id="UP000193920"/>
    </source>
</evidence>
<keyword evidence="3 9" id="KW-0812">Transmembrane</keyword>
<evidence type="ECO:0000256" key="5">
    <source>
        <dbReference type="ARBA" id="ARBA00022824"/>
    </source>
</evidence>
<feature type="region of interest" description="Disordered" evidence="8">
    <location>
        <begin position="374"/>
        <end position="442"/>
    </location>
</feature>
<dbReference type="GO" id="GO:0042500">
    <property type="term" value="F:aspartic endopeptidase activity, intramembrane cleaving"/>
    <property type="evidence" value="ECO:0007669"/>
    <property type="project" value="InterPro"/>
</dbReference>
<dbReference type="InterPro" id="IPR007369">
    <property type="entry name" value="Peptidase_A22B_SPP"/>
</dbReference>
<dbReference type="GO" id="GO:0098554">
    <property type="term" value="C:cytoplasmic side of endoplasmic reticulum membrane"/>
    <property type="evidence" value="ECO:0007669"/>
    <property type="project" value="TreeGrafter"/>
</dbReference>
<evidence type="ECO:0000256" key="4">
    <source>
        <dbReference type="ARBA" id="ARBA00022801"/>
    </source>
</evidence>
<evidence type="ECO:0000256" key="8">
    <source>
        <dbReference type="SAM" id="MobiDB-lite"/>
    </source>
</evidence>
<dbReference type="GO" id="GO:0098553">
    <property type="term" value="C:lumenal side of endoplasmic reticulum membrane"/>
    <property type="evidence" value="ECO:0007669"/>
    <property type="project" value="TreeGrafter"/>
</dbReference>
<evidence type="ECO:0000256" key="7">
    <source>
        <dbReference type="ARBA" id="ARBA00023136"/>
    </source>
</evidence>
<reference evidence="10 11" key="1">
    <citation type="submission" date="2016-08" db="EMBL/GenBank/DDBJ databases">
        <title>A Parts List for Fungal Cellulosomes Revealed by Comparative Genomics.</title>
        <authorList>
            <consortium name="DOE Joint Genome Institute"/>
            <person name="Haitjema C.H."/>
            <person name="Gilmore S.P."/>
            <person name="Henske J.K."/>
            <person name="Solomon K.V."/>
            <person name="De Groot R."/>
            <person name="Kuo A."/>
            <person name="Mondo S.J."/>
            <person name="Salamov A.A."/>
            <person name="Labutti K."/>
            <person name="Zhao Z."/>
            <person name="Chiniquy J."/>
            <person name="Barry K."/>
            <person name="Brewer H.M."/>
            <person name="Purvine S.O."/>
            <person name="Wright A.T."/>
            <person name="Boxma B."/>
            <person name="Van Alen T."/>
            <person name="Hackstein J.H."/>
            <person name="Baker S.E."/>
            <person name="Grigoriev I.V."/>
            <person name="O'Malley M.A."/>
        </authorList>
    </citation>
    <scope>NUCLEOTIDE SEQUENCE [LARGE SCALE GENOMIC DNA]</scope>
    <source>
        <strain evidence="10 11">G1</strain>
    </source>
</reference>
<sequence length="442" mass="50330">MSETVVDKTSEAPASFLEKITTDPKIAILFTYVGLIILAIIPIYVGSIKSIKQPKVPKSEKKKHENEEEEESEDEDEDIERFSLDDAKQFPFIGSAALISLFLVYKFFDKKYLNYLITAYFSIIGVGSLTQMFSYCAEFVLGKKIKNEFKLLLTQKKEELVKLSFSSIHIALFILAIVVTAAYSFTKNWILSNILGLAFSITTIPLLKLDSFKTGILLLSALFFYDIFWVFFTPVMVTVAKNFDAPIKMLFPRNIFTWIKSGLLTTKGIEFSMLGLGDIAIPGVYVALCARFDHSLAVKKNGGKPIKKFPMPYFTTCYISYILGLITTMGVMHVFNHAQPALLYLSPACIISSLLCALVRGEIKALFEYDDESEEEKKAREEKEKKEKEKKEKEEKEKKEKEEKDKKEQTNKGVKEKKEQTKKEVKGKKEQNKKAAKDKKKN</sequence>
<evidence type="ECO:0000256" key="9">
    <source>
        <dbReference type="SAM" id="Phobius"/>
    </source>
</evidence>
<feature type="transmembrane region" description="Helical" evidence="9">
    <location>
        <begin position="216"/>
        <end position="240"/>
    </location>
</feature>
<dbReference type="AlphaFoldDB" id="A0A1Y2BH83"/>
<feature type="transmembrane region" description="Helical" evidence="9">
    <location>
        <begin position="189"/>
        <end position="209"/>
    </location>
</feature>
<evidence type="ECO:0000256" key="6">
    <source>
        <dbReference type="ARBA" id="ARBA00022989"/>
    </source>
</evidence>
<dbReference type="Pfam" id="PF04258">
    <property type="entry name" value="Peptidase_A22B"/>
    <property type="match status" value="1"/>
</dbReference>
<organism evidence="10 11">
    <name type="scientific">Neocallimastix californiae</name>
    <dbReference type="NCBI Taxonomy" id="1754190"/>
    <lineage>
        <taxon>Eukaryota</taxon>
        <taxon>Fungi</taxon>
        <taxon>Fungi incertae sedis</taxon>
        <taxon>Chytridiomycota</taxon>
        <taxon>Chytridiomycota incertae sedis</taxon>
        <taxon>Neocallimastigomycetes</taxon>
        <taxon>Neocallimastigales</taxon>
        <taxon>Neocallimastigaceae</taxon>
        <taxon>Neocallimastix</taxon>
    </lineage>
</organism>
<dbReference type="STRING" id="1754190.A0A1Y2BH83"/>
<accession>A0A1Y2BH83</accession>
<evidence type="ECO:0000256" key="1">
    <source>
        <dbReference type="ARBA" id="ARBA00004477"/>
    </source>
</evidence>
<evidence type="ECO:0008006" key="12">
    <source>
        <dbReference type="Google" id="ProtNLM"/>
    </source>
</evidence>
<feature type="transmembrane region" description="Helical" evidence="9">
    <location>
        <begin position="341"/>
        <end position="359"/>
    </location>
</feature>
<evidence type="ECO:0000313" key="10">
    <source>
        <dbReference type="EMBL" id="ORY34158.1"/>
    </source>
</evidence>
<dbReference type="Proteomes" id="UP000193920">
    <property type="component" value="Unassembled WGS sequence"/>
</dbReference>
<dbReference type="OrthoDB" id="29661at2759"/>
<dbReference type="EMBL" id="MCOG01000157">
    <property type="protein sequence ID" value="ORY34158.1"/>
    <property type="molecule type" value="Genomic_DNA"/>
</dbReference>
<keyword evidence="11" id="KW-1185">Reference proteome</keyword>
<feature type="transmembrane region" description="Helical" evidence="9">
    <location>
        <begin position="120"/>
        <end position="142"/>
    </location>
</feature>